<evidence type="ECO:0000313" key="9">
    <source>
        <dbReference type="Proteomes" id="UP000001058"/>
    </source>
</evidence>
<evidence type="ECO:0000256" key="1">
    <source>
        <dbReference type="ARBA" id="ARBA00001974"/>
    </source>
</evidence>
<feature type="domain" description="FAD-binding" evidence="7">
    <location>
        <begin position="363"/>
        <end position="420"/>
    </location>
</feature>
<dbReference type="InterPro" id="IPR002938">
    <property type="entry name" value="FAD-bd"/>
</dbReference>
<dbReference type="InParanoid" id="D8U322"/>
<dbReference type="PRINTS" id="PR00420">
    <property type="entry name" value="RNGMNOXGNASE"/>
</dbReference>
<dbReference type="OrthoDB" id="10053569at2759"/>
<dbReference type="EMBL" id="GL378354">
    <property type="protein sequence ID" value="EFJ45903.1"/>
    <property type="molecule type" value="Genomic_DNA"/>
</dbReference>
<evidence type="ECO:0000313" key="8">
    <source>
        <dbReference type="EMBL" id="EFJ45903.1"/>
    </source>
</evidence>
<reference evidence="8 9" key="1">
    <citation type="journal article" date="2010" name="Science">
        <title>Genomic analysis of organismal complexity in the multicellular green alga Volvox carteri.</title>
        <authorList>
            <person name="Prochnik S.E."/>
            <person name="Umen J."/>
            <person name="Nedelcu A.M."/>
            <person name="Hallmann A."/>
            <person name="Miller S.M."/>
            <person name="Nishii I."/>
            <person name="Ferris P."/>
            <person name="Kuo A."/>
            <person name="Mitros T."/>
            <person name="Fritz-Laylin L.K."/>
            <person name="Hellsten U."/>
            <person name="Chapman J."/>
            <person name="Simakov O."/>
            <person name="Rensing S.A."/>
            <person name="Terry A."/>
            <person name="Pangilinan J."/>
            <person name="Kapitonov V."/>
            <person name="Jurka J."/>
            <person name="Salamov A."/>
            <person name="Shapiro H."/>
            <person name="Schmutz J."/>
            <person name="Grimwood J."/>
            <person name="Lindquist E."/>
            <person name="Lucas S."/>
            <person name="Grigoriev I.V."/>
            <person name="Schmitt R."/>
            <person name="Kirk D."/>
            <person name="Rokhsar D.S."/>
        </authorList>
    </citation>
    <scope>NUCLEOTIDE SEQUENCE [LARGE SCALE GENOMIC DNA]</scope>
    <source>
        <strain evidence="9">f. Nagariensis / Eve</strain>
    </source>
</reference>
<sequence length="479" mass="51863">DVVIVGAGPAGLATALLLAQQQSPRWERIVLLEKRPSIDAEEADKSYTYMIDGRGFSLTDSAGVTKAVEAAGVCSTGLSISRVYPDCTYSERRFDFKDSSRASVWLPRRAFLRALHSGLAEAEQQGRVRIMYDAKVTNIELAAPGRGRASAAVLPIAVHVREAGGAGRELCFTPRLLVGADGAASEVRRALELWAPTAGLPEGTFSPVVLDSPSAGLRYKVLNVPPNPPGSSHRVLPNSQFAMIPSIKAPRQRAMQLGMLPFRDPSSPRTANVIAPSDHVFWTLDTGEKLGAFLQASLLSFPQLDVSALFNEQQLEAAAKSRGGSFPRPQYMRHFIAVLPYTPRDSDQQFAAAAAAAASSSCGVVLLGDAIHCFPPDLGQGVNSAMQDVMEFAKALHEEDGNLARALPLYEGRRAPEAAALAEIMTFGAPYQYSQDKIRRALWGLNVMLRMFLHRLAPKVFSQQTFVLIQQAEMSYAQV</sequence>
<dbReference type="Proteomes" id="UP000001058">
    <property type="component" value="Unassembled WGS sequence"/>
</dbReference>
<dbReference type="RefSeq" id="XP_002952981.1">
    <property type="nucleotide sequence ID" value="XM_002952935.1"/>
</dbReference>
<comment type="cofactor">
    <cofactor evidence="1">
        <name>FAD</name>
        <dbReference type="ChEBI" id="CHEBI:57692"/>
    </cofactor>
</comment>
<keyword evidence="9" id="KW-1185">Reference proteome</keyword>
<evidence type="ECO:0000259" key="7">
    <source>
        <dbReference type="Pfam" id="PF01494"/>
    </source>
</evidence>
<dbReference type="STRING" id="3068.D8U322"/>
<dbReference type="eggNOG" id="KOG2614">
    <property type="taxonomic scope" value="Eukaryota"/>
</dbReference>
<gene>
    <name evidence="8" type="ORF">VOLCADRAFT_31042</name>
</gene>
<dbReference type="PANTHER" id="PTHR46028:SF2">
    <property type="entry name" value="KYNURENINE 3-MONOOXYGENASE"/>
    <property type="match status" value="1"/>
</dbReference>
<keyword evidence="6" id="KW-0503">Monooxygenase</keyword>
<feature type="non-terminal residue" evidence="8">
    <location>
        <position position="479"/>
    </location>
</feature>
<feature type="domain" description="FAD-binding" evidence="7">
    <location>
        <begin position="1"/>
        <end position="212"/>
    </location>
</feature>
<evidence type="ECO:0000256" key="4">
    <source>
        <dbReference type="ARBA" id="ARBA00022857"/>
    </source>
</evidence>
<feature type="non-terminal residue" evidence="8">
    <location>
        <position position="1"/>
    </location>
</feature>
<dbReference type="PANTHER" id="PTHR46028">
    <property type="entry name" value="KYNURENINE 3-MONOOXYGENASE"/>
    <property type="match status" value="1"/>
</dbReference>
<keyword evidence="5" id="KW-0560">Oxidoreductase</keyword>
<dbReference type="InterPro" id="IPR036188">
    <property type="entry name" value="FAD/NAD-bd_sf"/>
</dbReference>
<keyword evidence="4" id="KW-0521">NADP</keyword>
<organism evidence="9">
    <name type="scientific">Volvox carteri f. nagariensis</name>
    <dbReference type="NCBI Taxonomy" id="3068"/>
    <lineage>
        <taxon>Eukaryota</taxon>
        <taxon>Viridiplantae</taxon>
        <taxon>Chlorophyta</taxon>
        <taxon>core chlorophytes</taxon>
        <taxon>Chlorophyceae</taxon>
        <taxon>CS clade</taxon>
        <taxon>Chlamydomonadales</taxon>
        <taxon>Volvocaceae</taxon>
        <taxon>Volvox</taxon>
    </lineage>
</organism>
<accession>D8U322</accession>
<keyword evidence="3" id="KW-0274">FAD</keyword>
<dbReference type="GeneID" id="9625703"/>
<name>D8U322_VOLCA</name>
<dbReference type="Pfam" id="PF01494">
    <property type="entry name" value="FAD_binding_3"/>
    <property type="match status" value="2"/>
</dbReference>
<evidence type="ECO:0000256" key="3">
    <source>
        <dbReference type="ARBA" id="ARBA00022827"/>
    </source>
</evidence>
<dbReference type="Gene3D" id="3.50.50.60">
    <property type="entry name" value="FAD/NAD(P)-binding domain"/>
    <property type="match status" value="1"/>
</dbReference>
<keyword evidence="2" id="KW-0285">Flavoprotein</keyword>
<proteinExistence type="predicted"/>
<dbReference type="SUPFAM" id="SSF51905">
    <property type="entry name" value="FAD/NAD(P)-binding domain"/>
    <property type="match status" value="1"/>
</dbReference>
<evidence type="ECO:0000256" key="6">
    <source>
        <dbReference type="ARBA" id="ARBA00023033"/>
    </source>
</evidence>
<dbReference type="KEGG" id="vcn:VOLCADRAFT_31042"/>
<dbReference type="GO" id="GO:0070189">
    <property type="term" value="P:kynurenine metabolic process"/>
    <property type="evidence" value="ECO:0007669"/>
    <property type="project" value="TreeGrafter"/>
</dbReference>
<dbReference type="AlphaFoldDB" id="D8U322"/>
<evidence type="ECO:0000256" key="2">
    <source>
        <dbReference type="ARBA" id="ARBA00022630"/>
    </source>
</evidence>
<protein>
    <recommendedName>
        <fullName evidence="7">FAD-binding domain-containing protein</fullName>
    </recommendedName>
</protein>
<dbReference type="GO" id="GO:0071949">
    <property type="term" value="F:FAD binding"/>
    <property type="evidence" value="ECO:0007669"/>
    <property type="project" value="InterPro"/>
</dbReference>
<dbReference type="GO" id="GO:0004502">
    <property type="term" value="F:kynurenine 3-monooxygenase activity"/>
    <property type="evidence" value="ECO:0007669"/>
    <property type="project" value="TreeGrafter"/>
</dbReference>
<evidence type="ECO:0000256" key="5">
    <source>
        <dbReference type="ARBA" id="ARBA00023002"/>
    </source>
</evidence>